<dbReference type="Proteomes" id="UP001234495">
    <property type="component" value="Unassembled WGS sequence"/>
</dbReference>
<reference evidence="2 3" key="1">
    <citation type="submission" date="2023-07" db="EMBL/GenBank/DDBJ databases">
        <title>Genomic Encyclopedia of Type Strains, Phase IV (KMG-IV): sequencing the most valuable type-strain genomes for metagenomic binning, comparative biology and taxonomic classification.</title>
        <authorList>
            <person name="Goeker M."/>
        </authorList>
    </citation>
    <scope>NUCLEOTIDE SEQUENCE [LARGE SCALE GENOMIC DNA]</scope>
    <source>
        <strain evidence="2 3">DSM 29005</strain>
    </source>
</reference>
<comment type="caution">
    <text evidence="2">The sequence shown here is derived from an EMBL/GenBank/DDBJ whole genome shotgun (WGS) entry which is preliminary data.</text>
</comment>
<keyword evidence="3" id="KW-1185">Reference proteome</keyword>
<protein>
    <recommendedName>
        <fullName evidence="4">DUF4878 domain-containing protein</fullName>
    </recommendedName>
</protein>
<dbReference type="EMBL" id="JAUSUD010000012">
    <property type="protein sequence ID" value="MDQ0231383.1"/>
    <property type="molecule type" value="Genomic_DNA"/>
</dbReference>
<accession>A0ABT9ZGH5</accession>
<keyword evidence="1" id="KW-0732">Signal</keyword>
<gene>
    <name evidence="2" type="ORF">J2S19_002666</name>
</gene>
<feature type="signal peptide" evidence="1">
    <location>
        <begin position="1"/>
        <end position="27"/>
    </location>
</feature>
<dbReference type="PROSITE" id="PS51257">
    <property type="entry name" value="PROKAR_LIPOPROTEIN"/>
    <property type="match status" value="1"/>
</dbReference>
<proteinExistence type="predicted"/>
<organism evidence="2 3">
    <name type="scientific">Metabacillus malikii</name>
    <dbReference type="NCBI Taxonomy" id="1504265"/>
    <lineage>
        <taxon>Bacteria</taxon>
        <taxon>Bacillati</taxon>
        <taxon>Bacillota</taxon>
        <taxon>Bacilli</taxon>
        <taxon>Bacillales</taxon>
        <taxon>Bacillaceae</taxon>
        <taxon>Metabacillus</taxon>
    </lineage>
</organism>
<evidence type="ECO:0000256" key="1">
    <source>
        <dbReference type="SAM" id="SignalP"/>
    </source>
</evidence>
<evidence type="ECO:0008006" key="4">
    <source>
        <dbReference type="Google" id="ProtNLM"/>
    </source>
</evidence>
<dbReference type="RefSeq" id="WP_307342251.1">
    <property type="nucleotide sequence ID" value="NZ_JAUSUD010000012.1"/>
</dbReference>
<name>A0ABT9ZGH5_9BACI</name>
<evidence type="ECO:0000313" key="3">
    <source>
        <dbReference type="Proteomes" id="UP001234495"/>
    </source>
</evidence>
<feature type="chain" id="PRO_5045999111" description="DUF4878 domain-containing protein" evidence="1">
    <location>
        <begin position="28"/>
        <end position="149"/>
    </location>
</feature>
<evidence type="ECO:0000313" key="2">
    <source>
        <dbReference type="EMBL" id="MDQ0231383.1"/>
    </source>
</evidence>
<sequence length="149" mass="17264">MKKMNLLTFLAIIFLLTACSSSDSSNAAGAIKTMYKAALNHDVETFTRMVSDDVMDYYNPEDSMEDLRETINEAGGLAELKVLEISKDKLNEEMVKSFSEEFQNNWHFVVQDINQDEFLCWILVKGDRYYQVIYVEDLSQDEFLKESKK</sequence>